<dbReference type="KEGG" id="pcu:PC_RS09895"/>
<proteinExistence type="predicted"/>
<dbReference type="EMBL" id="BX908798">
    <property type="protein sequence ID" value="SPJ31723.1"/>
    <property type="molecule type" value="Genomic_DNA"/>
</dbReference>
<evidence type="ECO:0000313" key="1">
    <source>
        <dbReference type="EMBL" id="SPJ31723.1"/>
    </source>
</evidence>
<sequence>MARHEKANQNFYITANMVMNLTARAREIFESSEVDEKRQLLNFVFQNLKLDGKNLSRYL</sequence>
<evidence type="ECO:0000313" key="2">
    <source>
        <dbReference type="Proteomes" id="UP000000529"/>
    </source>
</evidence>
<dbReference type="OrthoDB" id="209945at2"/>
<reference evidence="1 2" key="1">
    <citation type="journal article" date="2004" name="Science">
        <title>Illuminating the evolutionary history of chlamydiae.</title>
        <authorList>
            <person name="Horn M."/>
            <person name="Collingro A."/>
            <person name="Schmitz-Esser S."/>
            <person name="Beier C.L."/>
            <person name="Purkhold U."/>
            <person name="Fartmann B."/>
            <person name="Brandt P."/>
            <person name="Nyakatura G.J."/>
            <person name="Droege M."/>
            <person name="Frishman D."/>
            <person name="Rattei T."/>
            <person name="Mewes H."/>
            <person name="Wagner M."/>
        </authorList>
    </citation>
    <scope>NUCLEOTIDE SEQUENCE [LARGE SCALE GENOMIC DNA]</scope>
    <source>
        <strain evidence="1 2">UWE25</strain>
    </source>
</reference>
<dbReference type="Proteomes" id="UP000000529">
    <property type="component" value="Chromosome"/>
</dbReference>
<gene>
    <name evidence="1" type="ORF">PC_RS09895</name>
</gene>
<name>A0A2P9H9Q5_PARUW</name>
<dbReference type="AlphaFoldDB" id="A0A2P9H9Q5"/>
<protein>
    <submittedName>
        <fullName evidence="1">Uncharacterized protein</fullName>
    </submittedName>
</protein>
<accession>A0A2P9H9Q5</accession>
<keyword evidence="2" id="KW-1185">Reference proteome</keyword>
<organism evidence="1 2">
    <name type="scientific">Protochlamydia amoebophila (strain UWE25)</name>
    <dbReference type="NCBI Taxonomy" id="264201"/>
    <lineage>
        <taxon>Bacteria</taxon>
        <taxon>Pseudomonadati</taxon>
        <taxon>Chlamydiota</taxon>
        <taxon>Chlamydiia</taxon>
        <taxon>Parachlamydiales</taxon>
        <taxon>Parachlamydiaceae</taxon>
        <taxon>Candidatus Protochlamydia</taxon>
    </lineage>
</organism>